<comment type="caution">
    <text evidence="7">The sequence shown here is derived from an EMBL/GenBank/DDBJ whole genome shotgun (WGS) entry which is preliminary data.</text>
</comment>
<keyword evidence="3 5" id="KW-0479">Metal-binding</keyword>
<feature type="signal peptide" evidence="6">
    <location>
        <begin position="1"/>
        <end position="24"/>
    </location>
</feature>
<dbReference type="GO" id="GO:1901359">
    <property type="term" value="F:tungstate binding"/>
    <property type="evidence" value="ECO:0007669"/>
    <property type="project" value="UniProtKB-ARBA"/>
</dbReference>
<reference evidence="7 8" key="1">
    <citation type="submission" date="2019-11" db="EMBL/GenBank/DDBJ databases">
        <title>Genome sequences of 17 halophilic strains isolated from different environments.</title>
        <authorList>
            <person name="Furrow R.E."/>
        </authorList>
    </citation>
    <scope>NUCLEOTIDE SEQUENCE [LARGE SCALE GENOMIC DNA]</scope>
    <source>
        <strain evidence="7 8">22505_10_Sand</strain>
    </source>
</reference>
<dbReference type="NCBIfam" id="TIGR01256">
    <property type="entry name" value="modA"/>
    <property type="match status" value="1"/>
</dbReference>
<name>A0A845E6Z3_9BACI</name>
<sequence>MDMRKLTWISSSVILLLLSSCASSSDSSETTVRIAAAASLKDVMEELAPLFEEQYNIELETIYGSSGKLARQIEQGAPVDVFLSADLRWIELLKEQNLVAKDTYIEFATNRIVLIGHDSTSPLDTIQDLKLKENEQLAVGNPESVPAGTYTKQALERIQLWGSLEGQMVFGSDVRQVLAYVESGQVDYGFVYASDAMISDQVITLTQVDNRLHDSIVYPGIVISESRTKDQGQKFLSFLTSDQATDIYKAYGFNPMRGGKIEQ</sequence>
<dbReference type="FunFam" id="3.40.190.10:FF:000035">
    <property type="entry name" value="Molybdate ABC transporter substrate-binding protein"/>
    <property type="match status" value="1"/>
</dbReference>
<evidence type="ECO:0000256" key="2">
    <source>
        <dbReference type="ARBA" id="ARBA00022505"/>
    </source>
</evidence>
<evidence type="ECO:0000256" key="6">
    <source>
        <dbReference type="SAM" id="SignalP"/>
    </source>
</evidence>
<keyword evidence="4 6" id="KW-0732">Signal</keyword>
<evidence type="ECO:0000313" key="7">
    <source>
        <dbReference type="EMBL" id="MYL50662.1"/>
    </source>
</evidence>
<evidence type="ECO:0000256" key="4">
    <source>
        <dbReference type="ARBA" id="ARBA00022729"/>
    </source>
</evidence>
<dbReference type="GO" id="GO:0030973">
    <property type="term" value="F:molybdate ion binding"/>
    <property type="evidence" value="ECO:0007669"/>
    <property type="project" value="TreeGrafter"/>
</dbReference>
<dbReference type="SUPFAM" id="SSF53850">
    <property type="entry name" value="Periplasmic binding protein-like II"/>
    <property type="match status" value="1"/>
</dbReference>
<accession>A0A845E6Z3</accession>
<dbReference type="GO" id="GO:0046872">
    <property type="term" value="F:metal ion binding"/>
    <property type="evidence" value="ECO:0007669"/>
    <property type="project" value="UniProtKB-KW"/>
</dbReference>
<dbReference type="InterPro" id="IPR005950">
    <property type="entry name" value="ModA"/>
</dbReference>
<dbReference type="Proteomes" id="UP000447393">
    <property type="component" value="Unassembled WGS sequence"/>
</dbReference>
<dbReference type="AlphaFoldDB" id="A0A845E6Z3"/>
<feature type="chain" id="PRO_5039087524" evidence="6">
    <location>
        <begin position="25"/>
        <end position="263"/>
    </location>
</feature>
<gene>
    <name evidence="7" type="primary">modA</name>
    <name evidence="7" type="ORF">GLV98_14285</name>
</gene>
<dbReference type="PANTHER" id="PTHR30632">
    <property type="entry name" value="MOLYBDATE-BINDING PERIPLASMIC PROTEIN"/>
    <property type="match status" value="1"/>
</dbReference>
<feature type="binding site" evidence="5">
    <location>
        <position position="174"/>
    </location>
    <ligand>
        <name>molybdate</name>
        <dbReference type="ChEBI" id="CHEBI:36264"/>
    </ligand>
</feature>
<proteinExistence type="inferred from homology"/>
<dbReference type="PROSITE" id="PS51257">
    <property type="entry name" value="PROKAR_LIPOPROTEIN"/>
    <property type="match status" value="1"/>
</dbReference>
<comment type="similarity">
    <text evidence="1">Belongs to the bacterial solute-binding protein ModA family.</text>
</comment>
<dbReference type="Pfam" id="PF13531">
    <property type="entry name" value="SBP_bac_11"/>
    <property type="match status" value="1"/>
</dbReference>
<protein>
    <submittedName>
        <fullName evidence="7">Molybdate ABC transporter substrate-binding protein</fullName>
    </submittedName>
</protein>
<feature type="binding site" evidence="5">
    <location>
        <position position="147"/>
    </location>
    <ligand>
        <name>molybdate</name>
        <dbReference type="ChEBI" id="CHEBI:36264"/>
    </ligand>
</feature>
<evidence type="ECO:0000256" key="5">
    <source>
        <dbReference type="PIRSR" id="PIRSR004846-1"/>
    </source>
</evidence>
<feature type="binding site" evidence="5">
    <location>
        <position position="192"/>
    </location>
    <ligand>
        <name>molybdate</name>
        <dbReference type="ChEBI" id="CHEBI:36264"/>
    </ligand>
</feature>
<feature type="binding site" evidence="5">
    <location>
        <position position="39"/>
    </location>
    <ligand>
        <name>molybdate</name>
        <dbReference type="ChEBI" id="CHEBI:36264"/>
    </ligand>
</feature>
<feature type="binding site" evidence="5">
    <location>
        <position position="66"/>
    </location>
    <ligand>
        <name>molybdate</name>
        <dbReference type="ChEBI" id="CHEBI:36264"/>
    </ligand>
</feature>
<dbReference type="Gene3D" id="3.40.190.10">
    <property type="entry name" value="Periplasmic binding protein-like II"/>
    <property type="match status" value="2"/>
</dbReference>
<dbReference type="GO" id="GO:0015689">
    <property type="term" value="P:molybdate ion transport"/>
    <property type="evidence" value="ECO:0007669"/>
    <property type="project" value="InterPro"/>
</dbReference>
<dbReference type="PIRSF" id="PIRSF004846">
    <property type="entry name" value="ModA"/>
    <property type="match status" value="1"/>
</dbReference>
<organism evidence="7 8">
    <name type="scientific">Halobacillus litoralis</name>
    <dbReference type="NCBI Taxonomy" id="45668"/>
    <lineage>
        <taxon>Bacteria</taxon>
        <taxon>Bacillati</taxon>
        <taxon>Bacillota</taxon>
        <taxon>Bacilli</taxon>
        <taxon>Bacillales</taxon>
        <taxon>Bacillaceae</taxon>
        <taxon>Halobacillus</taxon>
    </lineage>
</organism>
<dbReference type="EMBL" id="WMEZ01000006">
    <property type="protein sequence ID" value="MYL50662.1"/>
    <property type="molecule type" value="Genomic_DNA"/>
</dbReference>
<evidence type="ECO:0000256" key="3">
    <source>
        <dbReference type="ARBA" id="ARBA00022723"/>
    </source>
</evidence>
<dbReference type="PANTHER" id="PTHR30632:SF0">
    <property type="entry name" value="SULFATE-BINDING PROTEIN"/>
    <property type="match status" value="1"/>
</dbReference>
<dbReference type="InterPro" id="IPR050682">
    <property type="entry name" value="ModA/WtpA"/>
</dbReference>
<keyword evidence="2 5" id="KW-0500">Molybdenum</keyword>
<evidence type="ECO:0000313" key="8">
    <source>
        <dbReference type="Proteomes" id="UP000447393"/>
    </source>
</evidence>
<evidence type="ECO:0000256" key="1">
    <source>
        <dbReference type="ARBA" id="ARBA00009175"/>
    </source>
</evidence>